<evidence type="ECO:0000313" key="2">
    <source>
        <dbReference type="EMBL" id="KAF7598849.1"/>
    </source>
</evidence>
<keyword evidence="1" id="KW-0732">Signal</keyword>
<feature type="signal peptide" evidence="1">
    <location>
        <begin position="1"/>
        <end position="21"/>
    </location>
</feature>
<reference evidence="3 4" key="2">
    <citation type="submission" date="2017-07" db="EMBL/GenBank/DDBJ databases">
        <title>Candidatus Dactylopiibacterium carminicum, a nitrogen-fixing symbiont of the cochineal insect Dactylopius coccus and Dactylopius opuntiae (Hemiptera: Coccoidea: Dactylopiidae).</title>
        <authorList>
            <person name="Vera A."/>
        </authorList>
    </citation>
    <scope>NUCLEOTIDE SEQUENCE [LARGE SCALE GENOMIC DNA]</scope>
    <source>
        <strain evidence="3 4">NFDCM</strain>
    </source>
</reference>
<sequence>MSAKSILSLLALSLVCFNAQAGSASALSISDSISTSVGSLSDSISGISHSVKGAVALNEGEYHVVEVAQADADDKVRLTLQPVGNDDPEAGLYLQVRTAAVTAAGVRQGDVISAQERPYGIAMYGAAADVPFVLLLADAWRDRIDARPVTL</sequence>
<evidence type="ECO:0000256" key="1">
    <source>
        <dbReference type="SAM" id="SignalP"/>
    </source>
</evidence>
<evidence type="ECO:0000313" key="4">
    <source>
        <dbReference type="Proteomes" id="UP000216107"/>
    </source>
</evidence>
<reference evidence="2 5" key="1">
    <citation type="submission" date="2016-08" db="EMBL/GenBank/DDBJ databases">
        <title>Candidatus Dactylopiibacterium carminicum genome sequence.</title>
        <authorList>
            <person name="Ramirez-Puebla S.T."/>
            <person name="Ormeno-Orrillo E."/>
            <person name="Vera-Ponce De Leon A."/>
            <person name="Luis L."/>
            <person name="Sanchez-Flores A."/>
            <person name="Monica R."/>
            <person name="Martinez-Romero E."/>
        </authorList>
    </citation>
    <scope>NUCLEOTIDE SEQUENCE [LARGE SCALE GENOMIC DNA]</scope>
    <source>
        <strain evidence="2">END1</strain>
    </source>
</reference>
<proteinExistence type="predicted"/>
<name>A0A272ERN5_9RHOO</name>
<dbReference type="Proteomes" id="UP000623509">
    <property type="component" value="Unassembled WGS sequence"/>
</dbReference>
<comment type="caution">
    <text evidence="3">The sequence shown here is derived from an EMBL/GenBank/DDBJ whole genome shotgun (WGS) entry which is preliminary data.</text>
</comment>
<dbReference type="RefSeq" id="WP_095524930.1">
    <property type="nucleotide sequence ID" value="NZ_MDUX01000035.1"/>
</dbReference>
<accession>A0A272ERN5</accession>
<organism evidence="3 4">
    <name type="scientific">Candidatus Dactylopiibacterium carminicum</name>
    <dbReference type="NCBI Taxonomy" id="857335"/>
    <lineage>
        <taxon>Bacteria</taxon>
        <taxon>Pseudomonadati</taxon>
        <taxon>Pseudomonadota</taxon>
        <taxon>Betaproteobacteria</taxon>
        <taxon>Rhodocyclales</taxon>
        <taxon>Rhodocyclaceae</taxon>
        <taxon>Candidatus Dactylopiibacterium</taxon>
    </lineage>
</organism>
<evidence type="ECO:0000313" key="5">
    <source>
        <dbReference type="Proteomes" id="UP000623509"/>
    </source>
</evidence>
<dbReference type="AlphaFoldDB" id="A0A272ERN5"/>
<feature type="chain" id="PRO_5013397912" evidence="1">
    <location>
        <begin position="22"/>
        <end position="151"/>
    </location>
</feature>
<dbReference type="EMBL" id="MDUX01000035">
    <property type="protein sequence ID" value="KAF7598849.1"/>
    <property type="molecule type" value="Genomic_DNA"/>
</dbReference>
<keyword evidence="5" id="KW-1185">Reference proteome</keyword>
<dbReference type="EMBL" id="NMRN01000030">
    <property type="protein sequence ID" value="PAS92765.1"/>
    <property type="molecule type" value="Genomic_DNA"/>
</dbReference>
<dbReference type="OrthoDB" id="8592283at2"/>
<dbReference type="Proteomes" id="UP000216107">
    <property type="component" value="Unassembled WGS sequence"/>
</dbReference>
<gene>
    <name evidence="2" type="ORF">BGI27_10980</name>
    <name evidence="3" type="ORF">CGU29_10240</name>
</gene>
<evidence type="ECO:0000313" key="3">
    <source>
        <dbReference type="EMBL" id="PAS92765.1"/>
    </source>
</evidence>
<protein>
    <submittedName>
        <fullName evidence="3">Uncharacterized protein</fullName>
    </submittedName>
</protein>